<dbReference type="InterPro" id="IPR025164">
    <property type="entry name" value="Toastrack_DUF4097"/>
</dbReference>
<dbReference type="STRING" id="249189.RV04_GL001459"/>
<keyword evidence="1" id="KW-0175">Coiled coil</keyword>
<gene>
    <name evidence="3" type="ORF">RV04_GL001459</name>
</gene>
<organism evidence="3 4">
    <name type="scientific">Enterococcus hermanniensis</name>
    <dbReference type="NCBI Taxonomy" id="249189"/>
    <lineage>
        <taxon>Bacteria</taxon>
        <taxon>Bacillati</taxon>
        <taxon>Bacillota</taxon>
        <taxon>Bacilli</taxon>
        <taxon>Lactobacillales</taxon>
        <taxon>Enterococcaceae</taxon>
        <taxon>Enterococcus</taxon>
    </lineage>
</organism>
<feature type="coiled-coil region" evidence="1">
    <location>
        <begin position="110"/>
        <end position="178"/>
    </location>
</feature>
<dbReference type="Pfam" id="PF13349">
    <property type="entry name" value="DUF4097"/>
    <property type="match status" value="1"/>
</dbReference>
<dbReference type="Proteomes" id="UP000182077">
    <property type="component" value="Unassembled WGS sequence"/>
</dbReference>
<sequence>MNQREQILTSIKKGILTPEEGLDFLEHLETTASESFTDKTLFKTEQAEDAAEQIEEEVFHEELNTEAPQVDATTSEETIFQQSDSVTDLIDAWEKDSFTADSADPVTSTMEEFDQTFEQKKAELRTLQEEYHELNLESELGIITKENELRYEHIQLQIKDLEKEIQGIKDSYAASEEDFFTSTSDKKEQPDFFGIPDDFDEQSYRPSDLFEEAPQSFNNRLERFVVKASKKVETLADKLNREQVWKNSNHKFGFKNESATQFSRRFSFDDVYATSIDIKVAKGKVQIKTWDKPDVEVEAKIKLLGEMDQADPLDAFLERSQIDIEDHQILFHVPNKRVEAQLTFYLPKRQYDETIIRMLSGDVSIEGLTSGLLSIKSTLGDLMIKESDVSRLKIKGTTNKIEILTGQIADAEIETVDGKIISKAVVSHLAASLINGDIKLTLGNESLRTLTAHTIKGDVKVALPKTVGIEGTAKTVSGTINERFDDYETVFERNERTQKIFHFRRVAKKSAIVDVSSKAGSVYLKDYEGR</sequence>
<dbReference type="AlphaFoldDB" id="A0A1L8TPY4"/>
<keyword evidence="4" id="KW-1185">Reference proteome</keyword>
<dbReference type="NCBIfam" id="NF038025">
    <property type="entry name" value="dapto_LiaX"/>
    <property type="match status" value="1"/>
</dbReference>
<protein>
    <recommendedName>
        <fullName evidence="2">DUF4097 domain-containing protein</fullName>
    </recommendedName>
</protein>
<accession>A0A1L8TPY4</accession>
<dbReference type="OrthoDB" id="2194299at2"/>
<evidence type="ECO:0000259" key="2">
    <source>
        <dbReference type="Pfam" id="PF13349"/>
    </source>
</evidence>
<feature type="domain" description="DUF4097" evidence="2">
    <location>
        <begin position="274"/>
        <end position="498"/>
    </location>
</feature>
<comment type="caution">
    <text evidence="3">The sequence shown here is derived from an EMBL/GenBank/DDBJ whole genome shotgun (WGS) entry which is preliminary data.</text>
</comment>
<reference evidence="3 4" key="1">
    <citation type="submission" date="2014-12" db="EMBL/GenBank/DDBJ databases">
        <title>Draft genome sequences of 29 type strains of Enterococci.</title>
        <authorList>
            <person name="Zhong Z."/>
            <person name="Sun Z."/>
            <person name="Liu W."/>
            <person name="Zhang W."/>
            <person name="Zhang H."/>
        </authorList>
    </citation>
    <scope>NUCLEOTIDE SEQUENCE [LARGE SCALE GENOMIC DNA]</scope>
    <source>
        <strain evidence="3 4">DSM 17122</strain>
    </source>
</reference>
<evidence type="ECO:0000313" key="3">
    <source>
        <dbReference type="EMBL" id="OJG46293.1"/>
    </source>
</evidence>
<evidence type="ECO:0000313" key="4">
    <source>
        <dbReference type="Proteomes" id="UP000182077"/>
    </source>
</evidence>
<evidence type="ECO:0000256" key="1">
    <source>
        <dbReference type="SAM" id="Coils"/>
    </source>
</evidence>
<dbReference type="RefSeq" id="WP_071857375.1">
    <property type="nucleotide sequence ID" value="NZ_JBHSHK010000001.1"/>
</dbReference>
<dbReference type="EMBL" id="JXKQ01000003">
    <property type="protein sequence ID" value="OJG46293.1"/>
    <property type="molecule type" value="Genomic_DNA"/>
</dbReference>
<name>A0A1L8TPY4_9ENTE</name>
<proteinExistence type="predicted"/>
<dbReference type="InterPro" id="IPR058219">
    <property type="entry name" value="LiaX"/>
</dbReference>